<evidence type="ECO:0000256" key="3">
    <source>
        <dbReference type="ARBA" id="ARBA00022448"/>
    </source>
</evidence>
<accession>A0A1I3TKJ3</accession>
<comment type="subcellular location">
    <subcellularLocation>
        <location evidence="1">Membrane</location>
        <topology evidence="1">Multi-pass membrane protein</topology>
    </subcellularLocation>
</comment>
<keyword evidence="10" id="KW-1185">Reference proteome</keyword>
<keyword evidence="4" id="KW-0309">Germination</keyword>
<dbReference type="GO" id="GO:0016020">
    <property type="term" value="C:membrane"/>
    <property type="evidence" value="ECO:0007669"/>
    <property type="project" value="UniProtKB-SubCell"/>
</dbReference>
<proteinExistence type="inferred from homology"/>
<dbReference type="Gene3D" id="1.20.1740.10">
    <property type="entry name" value="Amino acid/polyamine transporter I"/>
    <property type="match status" value="1"/>
</dbReference>
<feature type="transmembrane region" description="Helical" evidence="8">
    <location>
        <begin position="184"/>
        <end position="204"/>
    </location>
</feature>
<feature type="transmembrane region" description="Helical" evidence="8">
    <location>
        <begin position="41"/>
        <end position="61"/>
    </location>
</feature>
<evidence type="ECO:0000256" key="6">
    <source>
        <dbReference type="ARBA" id="ARBA00022989"/>
    </source>
</evidence>
<name>A0A1I3TKJ3_9BACL</name>
<evidence type="ECO:0000256" key="8">
    <source>
        <dbReference type="SAM" id="Phobius"/>
    </source>
</evidence>
<keyword evidence="5 8" id="KW-0812">Transmembrane</keyword>
<feature type="transmembrane region" description="Helical" evidence="8">
    <location>
        <begin position="147"/>
        <end position="164"/>
    </location>
</feature>
<keyword evidence="7 8" id="KW-0472">Membrane</keyword>
<dbReference type="PANTHER" id="PTHR34975:SF2">
    <property type="entry name" value="SPORE GERMINATION PROTEIN A2"/>
    <property type="match status" value="1"/>
</dbReference>
<feature type="transmembrane region" description="Helical" evidence="8">
    <location>
        <begin position="216"/>
        <end position="239"/>
    </location>
</feature>
<organism evidence="9 10">
    <name type="scientific">Thermoflavimicrobium dichotomicum</name>
    <dbReference type="NCBI Taxonomy" id="46223"/>
    <lineage>
        <taxon>Bacteria</taxon>
        <taxon>Bacillati</taxon>
        <taxon>Bacillota</taxon>
        <taxon>Bacilli</taxon>
        <taxon>Bacillales</taxon>
        <taxon>Thermoactinomycetaceae</taxon>
        <taxon>Thermoflavimicrobium</taxon>
    </lineage>
</organism>
<evidence type="ECO:0000313" key="10">
    <source>
        <dbReference type="Proteomes" id="UP000199545"/>
    </source>
</evidence>
<dbReference type="GO" id="GO:0009847">
    <property type="term" value="P:spore germination"/>
    <property type="evidence" value="ECO:0007669"/>
    <property type="project" value="InterPro"/>
</dbReference>
<feature type="transmembrane region" description="Helical" evidence="8">
    <location>
        <begin position="334"/>
        <end position="356"/>
    </location>
</feature>
<dbReference type="NCBIfam" id="TIGR00912">
    <property type="entry name" value="2A0309"/>
    <property type="match status" value="1"/>
</dbReference>
<protein>
    <submittedName>
        <fullName evidence="9">Spore germination protein KB</fullName>
    </submittedName>
</protein>
<dbReference type="STRING" id="46223.SAMN05421852_11811"/>
<feature type="transmembrane region" description="Helical" evidence="8">
    <location>
        <begin position="271"/>
        <end position="293"/>
    </location>
</feature>
<keyword evidence="3" id="KW-0813">Transport</keyword>
<feature type="transmembrane region" description="Helical" evidence="8">
    <location>
        <begin position="305"/>
        <end position="322"/>
    </location>
</feature>
<reference evidence="9 10" key="1">
    <citation type="submission" date="2016-10" db="EMBL/GenBank/DDBJ databases">
        <authorList>
            <person name="de Groot N.N."/>
        </authorList>
    </citation>
    <scope>NUCLEOTIDE SEQUENCE [LARGE SCALE GENOMIC DNA]</scope>
    <source>
        <strain evidence="9 10">DSM 44778</strain>
    </source>
</reference>
<evidence type="ECO:0000256" key="4">
    <source>
        <dbReference type="ARBA" id="ARBA00022544"/>
    </source>
</evidence>
<gene>
    <name evidence="9" type="ORF">SAMN05421852_11811</name>
</gene>
<dbReference type="InterPro" id="IPR004761">
    <property type="entry name" value="Spore_GerAB"/>
</dbReference>
<dbReference type="RefSeq" id="WP_175482502.1">
    <property type="nucleotide sequence ID" value="NZ_FORR01000018.1"/>
</dbReference>
<evidence type="ECO:0000256" key="5">
    <source>
        <dbReference type="ARBA" id="ARBA00022692"/>
    </source>
</evidence>
<dbReference type="AlphaFoldDB" id="A0A1I3TKJ3"/>
<feature type="transmembrane region" description="Helical" evidence="8">
    <location>
        <begin position="114"/>
        <end position="135"/>
    </location>
</feature>
<evidence type="ECO:0000313" key="9">
    <source>
        <dbReference type="EMBL" id="SFJ70919.1"/>
    </source>
</evidence>
<evidence type="ECO:0000256" key="2">
    <source>
        <dbReference type="ARBA" id="ARBA00007998"/>
    </source>
</evidence>
<feature type="transmembrane region" description="Helical" evidence="8">
    <location>
        <begin position="81"/>
        <end position="102"/>
    </location>
</feature>
<evidence type="ECO:0000256" key="7">
    <source>
        <dbReference type="ARBA" id="ARBA00023136"/>
    </source>
</evidence>
<keyword evidence="6 8" id="KW-1133">Transmembrane helix</keyword>
<evidence type="ECO:0000256" key="1">
    <source>
        <dbReference type="ARBA" id="ARBA00004141"/>
    </source>
</evidence>
<dbReference type="PANTHER" id="PTHR34975">
    <property type="entry name" value="SPORE GERMINATION PROTEIN A2"/>
    <property type="match status" value="1"/>
</dbReference>
<dbReference type="Pfam" id="PF03845">
    <property type="entry name" value="Spore_permease"/>
    <property type="match status" value="1"/>
</dbReference>
<dbReference type="EMBL" id="FORR01000018">
    <property type="protein sequence ID" value="SFJ70919.1"/>
    <property type="molecule type" value="Genomic_DNA"/>
</dbReference>
<sequence>MIEKGRISPFQVAVLMYPTIVVTALLIVPSMTAKHAERDMWISPIWASSIGFLTVYVAYQLHKLYPKQTVIEYSEKILGRFLGKMVGAIFLFHYLHTIGIVFREYAEFVKENFLFKTPLLVMILGMIFVCTYAVTGGAEVLGRCGEVFVPIGLFLLVSIILLLIPDMKFEYMFPIMEEGITPSIIGSFVPQGWFGEFFLISFLLPAMKGQENRMKWGMISVFAVMLTMILFNFVSLFLFGDITKHITYPVIKAVRYISIADFFEHVEALVMAIWVLGAFLKICVFSYAIVIGMAQWLNLSHYHPIVWPIHFLYLPLSLWIARNYQEVAHFKGTVFYFYSMTVQVLIPILLLCIAWLRQRRNRHDRSFSVS</sequence>
<comment type="similarity">
    <text evidence="2">Belongs to the amino acid-polyamine-organocation (APC) superfamily. Spore germination protein (SGP) (TC 2.A.3.9) family.</text>
</comment>
<dbReference type="Proteomes" id="UP000199545">
    <property type="component" value="Unassembled WGS sequence"/>
</dbReference>
<feature type="transmembrane region" description="Helical" evidence="8">
    <location>
        <begin position="12"/>
        <end position="29"/>
    </location>
</feature>